<feature type="region of interest" description="Disordered" evidence="1">
    <location>
        <begin position="1"/>
        <end position="29"/>
    </location>
</feature>
<keyword evidence="2" id="KW-0812">Transmembrane</keyword>
<sequence length="505" mass="55195">MKGVNLRSHRETSLGEKQESREVDYKSNVRHEPSTVFTCEAEEGGGDEKVLVMRRMEEMIVVEEQQGFRREEGGSRAQEVTLTKLRVAVRRPRREVTTVPLRLRPIRLRFSPSSGPAPKCRSRNVIGCKEKMSVRRWEMDPIEDLQTLEGIGSKDVTLLSLQTGLVKGVKLRQLSLFAVTAVITLLPWGMLGAVVPWRGLATVAVLLAGGLRPDGDTAVRGGVVRSHHGVGAVQTPGGPMTCGAVSRGFLPRPMSRTGGGLKLGGLPGRFPLLGAFQRGRWCRSIGRRRRTRRGSEGREIAKCFPRGLTLTPPACSNSHSLTPVPSLPSSPSSPLLPMHPHSSSSFSSSSPRLEGAQGVEGRARAQSSVLVGRCLVLFLLLIGRQQYLDRARLPLWAGASCLPFHFLFLPAFDWAPSAPHARSYSKSAMSVSLMQGWSRSMNLLGLGLNPMAFSRSASLRFSCSCWRALLATSSCSSSSSLRPRPPEQKGKHVNDQKVKCCTYSR</sequence>
<accession>A0A7J5YW05</accession>
<evidence type="ECO:0000256" key="2">
    <source>
        <dbReference type="SAM" id="Phobius"/>
    </source>
</evidence>
<comment type="caution">
    <text evidence="3">The sequence shown here is derived from an EMBL/GenBank/DDBJ whole genome shotgun (WGS) entry which is preliminary data.</text>
</comment>
<feature type="region of interest" description="Disordered" evidence="1">
    <location>
        <begin position="319"/>
        <end position="358"/>
    </location>
</feature>
<reference evidence="3 4" key="1">
    <citation type="submission" date="2020-03" db="EMBL/GenBank/DDBJ databases">
        <title>Dissostichus mawsoni Genome sequencing and assembly.</title>
        <authorList>
            <person name="Park H."/>
        </authorList>
    </citation>
    <scope>NUCLEOTIDE SEQUENCE [LARGE SCALE GENOMIC DNA]</scope>
    <source>
        <strain evidence="3">DM0001</strain>
        <tissue evidence="3">Muscle</tissue>
    </source>
</reference>
<keyword evidence="2" id="KW-0472">Membrane</keyword>
<dbReference type="Proteomes" id="UP000518266">
    <property type="component" value="Unassembled WGS sequence"/>
</dbReference>
<protein>
    <submittedName>
        <fullName evidence="3">Uncharacterized protein</fullName>
    </submittedName>
</protein>
<name>A0A7J5YW05_DISMA</name>
<proteinExistence type="predicted"/>
<evidence type="ECO:0000256" key="1">
    <source>
        <dbReference type="SAM" id="MobiDB-lite"/>
    </source>
</evidence>
<organism evidence="3 4">
    <name type="scientific">Dissostichus mawsoni</name>
    <name type="common">Antarctic cod</name>
    <dbReference type="NCBI Taxonomy" id="36200"/>
    <lineage>
        <taxon>Eukaryota</taxon>
        <taxon>Metazoa</taxon>
        <taxon>Chordata</taxon>
        <taxon>Craniata</taxon>
        <taxon>Vertebrata</taxon>
        <taxon>Euteleostomi</taxon>
        <taxon>Actinopterygii</taxon>
        <taxon>Neopterygii</taxon>
        <taxon>Teleostei</taxon>
        <taxon>Neoteleostei</taxon>
        <taxon>Acanthomorphata</taxon>
        <taxon>Eupercaria</taxon>
        <taxon>Perciformes</taxon>
        <taxon>Notothenioidei</taxon>
        <taxon>Nototheniidae</taxon>
        <taxon>Dissostichus</taxon>
    </lineage>
</organism>
<feature type="transmembrane region" description="Helical" evidence="2">
    <location>
        <begin position="174"/>
        <end position="197"/>
    </location>
</feature>
<evidence type="ECO:0000313" key="3">
    <source>
        <dbReference type="EMBL" id="KAF3853782.1"/>
    </source>
</evidence>
<feature type="region of interest" description="Disordered" evidence="1">
    <location>
        <begin position="476"/>
        <end position="496"/>
    </location>
</feature>
<feature type="compositionally biased region" description="Basic and acidic residues" evidence="1">
    <location>
        <begin position="484"/>
        <end position="496"/>
    </location>
</feature>
<evidence type="ECO:0000313" key="4">
    <source>
        <dbReference type="Proteomes" id="UP000518266"/>
    </source>
</evidence>
<keyword evidence="2" id="KW-1133">Transmembrane helix</keyword>
<dbReference type="AlphaFoldDB" id="A0A7J5YW05"/>
<dbReference type="EMBL" id="JAAKFY010000008">
    <property type="protein sequence ID" value="KAF3853782.1"/>
    <property type="molecule type" value="Genomic_DNA"/>
</dbReference>
<feature type="compositionally biased region" description="Low complexity" evidence="1">
    <location>
        <begin position="319"/>
        <end position="351"/>
    </location>
</feature>
<feature type="compositionally biased region" description="Basic and acidic residues" evidence="1">
    <location>
        <begin position="8"/>
        <end position="29"/>
    </location>
</feature>
<keyword evidence="4" id="KW-1185">Reference proteome</keyword>
<gene>
    <name evidence="3" type="ORF">F7725_014470</name>
</gene>